<dbReference type="AlphaFoldDB" id="A0A8J3MUQ0"/>
<dbReference type="SUPFAM" id="SSF56112">
    <property type="entry name" value="Protein kinase-like (PK-like)"/>
    <property type="match status" value="1"/>
</dbReference>
<accession>A0A8J3MUQ0</accession>
<proteinExistence type="predicted"/>
<evidence type="ECO:0000313" key="3">
    <source>
        <dbReference type="Proteomes" id="UP000612362"/>
    </source>
</evidence>
<gene>
    <name evidence="2" type="ORF">KSX_37980</name>
</gene>
<sequence length="208" mass="22965">MSQRDTRLIGGVYRTGQILNNGSRITTCTAYNRNTNDVVGLYVIHNLPAIPAPHLKQLLQPLTQRRAVSSPHLLRVHDWGMDGDKIFIATDPPRGVTLRHAMDNENVDLHRAVDFICQLAFGVKVLHEAHMTSLDLRPQLVTVETLIGNTQITDRVQLDDIGLRILLQSIDSGNTPQPVDELAALDLRYASLNTLIISLLVPGAISTS</sequence>
<dbReference type="PROSITE" id="PS50011">
    <property type="entry name" value="PROTEIN_KINASE_DOM"/>
    <property type="match status" value="1"/>
</dbReference>
<keyword evidence="3" id="KW-1185">Reference proteome</keyword>
<dbReference type="EMBL" id="BNJF01000001">
    <property type="protein sequence ID" value="GHO45635.1"/>
    <property type="molecule type" value="Genomic_DNA"/>
</dbReference>
<dbReference type="InterPro" id="IPR000719">
    <property type="entry name" value="Prot_kinase_dom"/>
</dbReference>
<dbReference type="InterPro" id="IPR011009">
    <property type="entry name" value="Kinase-like_dom_sf"/>
</dbReference>
<evidence type="ECO:0000313" key="2">
    <source>
        <dbReference type="EMBL" id="GHO45635.1"/>
    </source>
</evidence>
<protein>
    <recommendedName>
        <fullName evidence="1">Protein kinase domain-containing protein</fullName>
    </recommendedName>
</protein>
<dbReference type="RefSeq" id="WP_220194949.1">
    <property type="nucleotide sequence ID" value="NZ_BNJF01000001.1"/>
</dbReference>
<evidence type="ECO:0000259" key="1">
    <source>
        <dbReference type="PROSITE" id="PS50011"/>
    </source>
</evidence>
<dbReference type="GO" id="GO:0004672">
    <property type="term" value="F:protein kinase activity"/>
    <property type="evidence" value="ECO:0007669"/>
    <property type="project" value="InterPro"/>
</dbReference>
<dbReference type="Proteomes" id="UP000612362">
    <property type="component" value="Unassembled WGS sequence"/>
</dbReference>
<feature type="domain" description="Protein kinase" evidence="1">
    <location>
        <begin position="13"/>
        <end position="208"/>
    </location>
</feature>
<reference evidence="2" key="1">
    <citation type="submission" date="2020-10" db="EMBL/GenBank/DDBJ databases">
        <title>Taxonomic study of unclassified bacteria belonging to the class Ktedonobacteria.</title>
        <authorList>
            <person name="Yabe S."/>
            <person name="Wang C.M."/>
            <person name="Zheng Y."/>
            <person name="Sakai Y."/>
            <person name="Cavaletti L."/>
            <person name="Monciardini P."/>
            <person name="Donadio S."/>
        </authorList>
    </citation>
    <scope>NUCLEOTIDE SEQUENCE</scope>
    <source>
        <strain evidence="2">SOSP1-1</strain>
    </source>
</reference>
<dbReference type="Gene3D" id="3.30.200.20">
    <property type="entry name" value="Phosphorylase Kinase, domain 1"/>
    <property type="match status" value="1"/>
</dbReference>
<organism evidence="2 3">
    <name type="scientific">Ktedonospora formicarum</name>
    <dbReference type="NCBI Taxonomy" id="2778364"/>
    <lineage>
        <taxon>Bacteria</taxon>
        <taxon>Bacillati</taxon>
        <taxon>Chloroflexota</taxon>
        <taxon>Ktedonobacteria</taxon>
        <taxon>Ktedonobacterales</taxon>
        <taxon>Ktedonobacteraceae</taxon>
        <taxon>Ktedonospora</taxon>
    </lineage>
</organism>
<name>A0A8J3MUQ0_9CHLR</name>
<dbReference type="GO" id="GO:0005524">
    <property type="term" value="F:ATP binding"/>
    <property type="evidence" value="ECO:0007669"/>
    <property type="project" value="InterPro"/>
</dbReference>
<comment type="caution">
    <text evidence="2">The sequence shown here is derived from an EMBL/GenBank/DDBJ whole genome shotgun (WGS) entry which is preliminary data.</text>
</comment>
<dbReference type="Gene3D" id="1.10.510.10">
    <property type="entry name" value="Transferase(Phosphotransferase) domain 1"/>
    <property type="match status" value="1"/>
</dbReference>